<sequence>MCWIVRMPYSSCSPTPICAELPGLIVSVDRKCSRLANQEVIHGTGPTFPPLVSTFSNASAVN</sequence>
<gene>
    <name evidence="1" type="ORF">OESDEN_23403</name>
</gene>
<name>A0A0B1S0G5_OESDE</name>
<reference evidence="1 2" key="1">
    <citation type="submission" date="2014-03" db="EMBL/GenBank/DDBJ databases">
        <title>Draft genome of the hookworm Oesophagostomum dentatum.</title>
        <authorList>
            <person name="Mitreva M."/>
        </authorList>
    </citation>
    <scope>NUCLEOTIDE SEQUENCE [LARGE SCALE GENOMIC DNA]</scope>
    <source>
        <strain evidence="1 2">OD-Hann</strain>
    </source>
</reference>
<dbReference type="EMBL" id="KN611221">
    <property type="protein sequence ID" value="KHJ76977.1"/>
    <property type="molecule type" value="Genomic_DNA"/>
</dbReference>
<proteinExistence type="predicted"/>
<protein>
    <submittedName>
        <fullName evidence="1">Uncharacterized protein</fullName>
    </submittedName>
</protein>
<dbReference type="Proteomes" id="UP000053660">
    <property type="component" value="Unassembled WGS sequence"/>
</dbReference>
<evidence type="ECO:0000313" key="1">
    <source>
        <dbReference type="EMBL" id="KHJ76977.1"/>
    </source>
</evidence>
<keyword evidence="2" id="KW-1185">Reference proteome</keyword>
<evidence type="ECO:0000313" key="2">
    <source>
        <dbReference type="Proteomes" id="UP000053660"/>
    </source>
</evidence>
<dbReference type="AlphaFoldDB" id="A0A0B1S0G5"/>
<accession>A0A0B1S0G5</accession>
<organism evidence="1 2">
    <name type="scientific">Oesophagostomum dentatum</name>
    <name type="common">Nodular worm</name>
    <dbReference type="NCBI Taxonomy" id="61180"/>
    <lineage>
        <taxon>Eukaryota</taxon>
        <taxon>Metazoa</taxon>
        <taxon>Ecdysozoa</taxon>
        <taxon>Nematoda</taxon>
        <taxon>Chromadorea</taxon>
        <taxon>Rhabditida</taxon>
        <taxon>Rhabditina</taxon>
        <taxon>Rhabditomorpha</taxon>
        <taxon>Strongyloidea</taxon>
        <taxon>Strongylidae</taxon>
        <taxon>Oesophagostomum</taxon>
    </lineage>
</organism>